<evidence type="ECO:0000313" key="1">
    <source>
        <dbReference type="EMBL" id="MED1203671.1"/>
    </source>
</evidence>
<accession>A0ABU6MG69</accession>
<dbReference type="Pfam" id="PF04232">
    <property type="entry name" value="SpoVS"/>
    <property type="match status" value="1"/>
</dbReference>
<dbReference type="PANTHER" id="PTHR35331:SF1">
    <property type="entry name" value="STAGE V SPORULATION PROTEIN S"/>
    <property type="match status" value="1"/>
</dbReference>
<name>A0ABU6MG69_9BACI</name>
<evidence type="ECO:0000313" key="2">
    <source>
        <dbReference type="Proteomes" id="UP001341444"/>
    </source>
</evidence>
<reference evidence="1 2" key="1">
    <citation type="submission" date="2023-03" db="EMBL/GenBank/DDBJ databases">
        <title>Bacillus Genome Sequencing.</title>
        <authorList>
            <person name="Dunlap C."/>
        </authorList>
    </citation>
    <scope>NUCLEOTIDE SEQUENCE [LARGE SCALE GENOMIC DNA]</scope>
    <source>
        <strain evidence="1 2">B-23453</strain>
    </source>
</reference>
<dbReference type="RefSeq" id="WP_066271442.1">
    <property type="nucleotide sequence ID" value="NZ_JARMAB010000013.1"/>
</dbReference>
<dbReference type="Proteomes" id="UP001341444">
    <property type="component" value="Unassembled WGS sequence"/>
</dbReference>
<dbReference type="InterPro" id="IPR036882">
    <property type="entry name" value="Alba-like_dom_sf"/>
</dbReference>
<dbReference type="EMBL" id="JARMAB010000013">
    <property type="protein sequence ID" value="MED1203671.1"/>
    <property type="molecule type" value="Genomic_DNA"/>
</dbReference>
<sequence length="102" mass="10915">MDNVLKVSSKSNPNSVAGAIAGVLRERGNTEIQAIGAGALNQAIKAIAIARGFVAPSGINLVFVPAFTDVLINNENRTAIKLLVGPRKKDRFELRQSIKEIF</sequence>
<comment type="caution">
    <text evidence="1">The sequence shown here is derived from an EMBL/GenBank/DDBJ whole genome shotgun (WGS) entry which is preliminary data.</text>
</comment>
<keyword evidence="2" id="KW-1185">Reference proteome</keyword>
<dbReference type="Gene3D" id="3.30.110.20">
    <property type="entry name" value="Alba-like domain"/>
    <property type="match status" value="1"/>
</dbReference>
<proteinExistence type="predicted"/>
<organism evidence="1 2">
    <name type="scientific">Heyndrickxia acidicola</name>
    <dbReference type="NCBI Taxonomy" id="209389"/>
    <lineage>
        <taxon>Bacteria</taxon>
        <taxon>Bacillati</taxon>
        <taxon>Bacillota</taxon>
        <taxon>Bacilli</taxon>
        <taxon>Bacillales</taxon>
        <taxon>Bacillaceae</taxon>
        <taxon>Heyndrickxia</taxon>
    </lineage>
</organism>
<protein>
    <submittedName>
        <fullName evidence="1">Stage V sporulation protein S</fullName>
    </submittedName>
</protein>
<gene>
    <name evidence="1" type="ORF">P4T90_11385</name>
</gene>
<dbReference type="PANTHER" id="PTHR35331">
    <property type="entry name" value="STAGE V SPORULATION PROTEIN S"/>
    <property type="match status" value="1"/>
</dbReference>
<dbReference type="InterPro" id="IPR007347">
    <property type="entry name" value="SpoVS"/>
</dbReference>